<protein>
    <submittedName>
        <fullName evidence="1">Glycosyltransferase</fullName>
    </submittedName>
</protein>
<dbReference type="Proteomes" id="UP000664399">
    <property type="component" value="Unassembled WGS sequence"/>
</dbReference>
<keyword evidence="2" id="KW-1185">Reference proteome</keyword>
<dbReference type="Gene3D" id="3.90.550.60">
    <property type="match status" value="1"/>
</dbReference>
<dbReference type="SUPFAM" id="SSF53448">
    <property type="entry name" value="Nucleotide-diphospho-sugar transferases"/>
    <property type="match status" value="1"/>
</dbReference>
<comment type="caution">
    <text evidence="1">The sequence shown here is derived from an EMBL/GenBank/DDBJ whole genome shotgun (WGS) entry which is preliminary data.</text>
</comment>
<reference evidence="1 2" key="1">
    <citation type="submission" date="2021-03" db="EMBL/GenBank/DDBJ databases">
        <title>The complete genome sequence of Acetobacter suratthaniensis TBRC 1719.</title>
        <authorList>
            <person name="Charoenyingcharoen P."/>
            <person name="Yukphan P."/>
        </authorList>
    </citation>
    <scope>NUCLEOTIDE SEQUENCE [LARGE SCALE GENOMIC DNA]</scope>
    <source>
        <strain evidence="1 2">TBRC 1719</strain>
    </source>
</reference>
<sequence length="614" mass="70348">MIDQNKENTPVAHTLQTLVMPGIHVDSDLYFRTNDRADYFLSDNVIRFRKGGTASTETYFNYLSLRVWRKYCGLKDISLVLQGHGRFEVSIGCHRAGYVHKWMSRTIITLASGEKEGDISHPDEARICIPLPENMTDGTLYFHIESLSSTGWISGGRYETTDQPRRPVKVGAVITHFNRQNYVLPALSRIQNELLSDPYYQDRFSIYIIDNSQNLPSSGTECATVIKNRNLGGSGGFARGLLEVTNTPGFTHCLFMDDDASCETDAFRRTIALLQFCEDEKMAVSGALMKEEQPWCMYEKGVRKTADGFAPMCHGMDMRRIEAVVISEAEDQHPAYGAWWFFAFPLNAVEEWPFPFFVRGDDMLFGLMNSFSIITINGVACWGEDFRFRESPMTRYLAVRSNLMIWLTTTELTGKEITQRIMKIWLRPAVSSRNYESAEVIELAMQHVMEGPDFWHRNIDMTDVRKLIGSMVDIEKMRPVDLGSHHFVSRKPRHQETRTRRLLRQISLNGLLLPKAALRKGVIYAEKGFAGDTAQIFGVDTVLYYNPHNKTGYYARMDTPRALQILKKFSDLSKKLESETENLRILYKKDVKQTTTKSYWEKNIHSYEASSVKS</sequence>
<dbReference type="InterPro" id="IPR029044">
    <property type="entry name" value="Nucleotide-diphossugar_trans"/>
</dbReference>
<gene>
    <name evidence="1" type="ORF">J2D75_06545</name>
</gene>
<dbReference type="EMBL" id="JAFVMG010000005">
    <property type="protein sequence ID" value="MBO1328132.1"/>
    <property type="molecule type" value="Genomic_DNA"/>
</dbReference>
<organism evidence="1 2">
    <name type="scientific">Acetobacter suratthaniensis</name>
    <dbReference type="NCBI Taxonomy" id="1502841"/>
    <lineage>
        <taxon>Bacteria</taxon>
        <taxon>Pseudomonadati</taxon>
        <taxon>Pseudomonadota</taxon>
        <taxon>Alphaproteobacteria</taxon>
        <taxon>Acetobacterales</taxon>
        <taxon>Acetobacteraceae</taxon>
        <taxon>Acetobacter</taxon>
    </lineage>
</organism>
<evidence type="ECO:0000313" key="1">
    <source>
        <dbReference type="EMBL" id="MBO1328132.1"/>
    </source>
</evidence>
<dbReference type="RefSeq" id="WP_207853977.1">
    <property type="nucleotide sequence ID" value="NZ_JAFVMG010000005.1"/>
</dbReference>
<name>A0ABS3LKJ2_9PROT</name>
<proteinExistence type="predicted"/>
<accession>A0ABS3LKJ2</accession>
<evidence type="ECO:0000313" key="2">
    <source>
        <dbReference type="Proteomes" id="UP000664399"/>
    </source>
</evidence>